<reference evidence="2" key="1">
    <citation type="journal article" date="2019" name="Int. J. Syst. Evol. Microbiol.">
        <title>The Global Catalogue of Microorganisms (GCM) 10K type strain sequencing project: providing services to taxonomists for standard genome sequencing and annotation.</title>
        <authorList>
            <consortium name="The Broad Institute Genomics Platform"/>
            <consortium name="The Broad Institute Genome Sequencing Center for Infectious Disease"/>
            <person name="Wu L."/>
            <person name="Ma J."/>
        </authorList>
    </citation>
    <scope>NUCLEOTIDE SEQUENCE [LARGE SCALE GENOMIC DNA]</scope>
    <source>
        <strain evidence="2">KACC 12649</strain>
    </source>
</reference>
<comment type="caution">
    <text evidence="1">The sequence shown here is derived from an EMBL/GenBank/DDBJ whole genome shotgun (WGS) entry which is preliminary data.</text>
</comment>
<dbReference type="RefSeq" id="WP_379785648.1">
    <property type="nucleotide sequence ID" value="NZ_JBHSMU010000015.1"/>
</dbReference>
<evidence type="ECO:0000313" key="1">
    <source>
        <dbReference type="EMBL" id="MFC5462199.1"/>
    </source>
</evidence>
<dbReference type="InterPro" id="IPR021853">
    <property type="entry name" value="DUF3460"/>
</dbReference>
<dbReference type="EMBL" id="JBHSMU010000015">
    <property type="protein sequence ID" value="MFC5462199.1"/>
    <property type="molecule type" value="Genomic_DNA"/>
</dbReference>
<proteinExistence type="predicted"/>
<keyword evidence="2" id="KW-1185">Reference proteome</keyword>
<evidence type="ECO:0000313" key="2">
    <source>
        <dbReference type="Proteomes" id="UP001596050"/>
    </source>
</evidence>
<sequence>MPKFTGYVSDHTKFIDELKSTTPGMEERQQEGRSLLWDKLPISPDEDARIKESRLRQGAYPYQSKV</sequence>
<accession>A0ABW0L8T3</accession>
<protein>
    <submittedName>
        <fullName evidence="1">DUF3460 family protein</fullName>
    </submittedName>
</protein>
<dbReference type="Pfam" id="PF11943">
    <property type="entry name" value="DUF3460"/>
    <property type="match status" value="1"/>
</dbReference>
<dbReference type="Proteomes" id="UP001596050">
    <property type="component" value="Unassembled WGS sequence"/>
</dbReference>
<name>A0ABW0L8T3_9BURK</name>
<gene>
    <name evidence="1" type="ORF">ACFPN5_20490</name>
</gene>
<organism evidence="1 2">
    <name type="scientific">Massilia niabensis</name>
    <dbReference type="NCBI Taxonomy" id="544910"/>
    <lineage>
        <taxon>Bacteria</taxon>
        <taxon>Pseudomonadati</taxon>
        <taxon>Pseudomonadota</taxon>
        <taxon>Betaproteobacteria</taxon>
        <taxon>Burkholderiales</taxon>
        <taxon>Oxalobacteraceae</taxon>
        <taxon>Telluria group</taxon>
        <taxon>Massilia</taxon>
    </lineage>
</organism>